<comment type="caution">
    <text evidence="4">The sequence shown here is derived from an EMBL/GenBank/DDBJ whole genome shotgun (WGS) entry which is preliminary data.</text>
</comment>
<proteinExistence type="predicted"/>
<evidence type="ECO:0000313" key="5">
    <source>
        <dbReference type="Proteomes" id="UP000320710"/>
    </source>
</evidence>
<sequence>MSEFSTAPTVSTPPESPPTHPMPAKPGLMQRKLLFGLTLPWLAGAVLTLGLSAVYLFAPDLNGGDSGSAATPDAFSESEYVQSPAPVTLAPVTSAGSADSVQLQNDVATMVGGVRSFAETNRTAISRLSDTVKTQSTALATMKQQMADLQAQNNQLLVRLSVLEAKPVAVVSQVNDRAVPRVRSALAGMRLDAVQNGMAWVYWQGKTWAVKAGDRLGRVTITGIDAQAREVSTSAGVLK</sequence>
<dbReference type="InterPro" id="IPR049608">
    <property type="entry name" value="TraP-like"/>
</dbReference>
<name>A0AA46K2B8_SERMA</name>
<keyword evidence="1" id="KW-0175">Coiled coil</keyword>
<dbReference type="Proteomes" id="UP000320710">
    <property type="component" value="Unassembled WGS sequence"/>
</dbReference>
<reference evidence="4 5" key="1">
    <citation type="submission" date="2019-06" db="EMBL/GenBank/DDBJ databases">
        <authorList>
            <person name="Deangelis K."/>
            <person name="Huntemann M."/>
            <person name="Clum A."/>
            <person name="Pillay M."/>
            <person name="Palaniappan K."/>
            <person name="Varghese N."/>
            <person name="Mikhailova N."/>
            <person name="Stamatis D."/>
            <person name="Reddy T."/>
            <person name="Daum C."/>
            <person name="Shapiro N."/>
            <person name="Ivanova N."/>
            <person name="Kyrpides N."/>
            <person name="Woyke T."/>
        </authorList>
    </citation>
    <scope>NUCLEOTIDE SEQUENCE [LARGE SCALE GENOMIC DNA]</scope>
    <source>
        <strain evidence="4 5">106R</strain>
    </source>
</reference>
<keyword evidence="3" id="KW-0472">Membrane</keyword>
<evidence type="ECO:0000256" key="1">
    <source>
        <dbReference type="SAM" id="Coils"/>
    </source>
</evidence>
<organism evidence="4 5">
    <name type="scientific">Serratia marcescens</name>
    <dbReference type="NCBI Taxonomy" id="615"/>
    <lineage>
        <taxon>Bacteria</taxon>
        <taxon>Pseudomonadati</taxon>
        <taxon>Pseudomonadota</taxon>
        <taxon>Gammaproteobacteria</taxon>
        <taxon>Enterobacterales</taxon>
        <taxon>Yersiniaceae</taxon>
        <taxon>Serratia</taxon>
    </lineage>
</organism>
<dbReference type="RefSeq" id="WP_221627859.1">
    <property type="nucleotide sequence ID" value="NZ_VFMJ01000002.1"/>
</dbReference>
<keyword evidence="3" id="KW-0812">Transmembrane</keyword>
<protein>
    <submittedName>
        <fullName evidence="4">Intracellular multiplication protein IcmG</fullName>
    </submittedName>
</protein>
<keyword evidence="3" id="KW-1133">Transmembrane helix</keyword>
<dbReference type="EMBL" id="VFMJ01000002">
    <property type="protein sequence ID" value="TQI77512.1"/>
    <property type="molecule type" value="Genomic_DNA"/>
</dbReference>
<feature type="transmembrane region" description="Helical" evidence="3">
    <location>
        <begin position="33"/>
        <end position="58"/>
    </location>
</feature>
<evidence type="ECO:0000313" key="4">
    <source>
        <dbReference type="EMBL" id="TQI77512.1"/>
    </source>
</evidence>
<feature type="coiled-coil region" evidence="1">
    <location>
        <begin position="132"/>
        <end position="166"/>
    </location>
</feature>
<feature type="region of interest" description="Disordered" evidence="2">
    <location>
        <begin position="1"/>
        <end position="25"/>
    </location>
</feature>
<gene>
    <name evidence="4" type="ORF">FHU12_5382</name>
</gene>
<accession>A0AA46K2B8</accession>
<dbReference type="AlphaFoldDB" id="A0AA46K2B8"/>
<feature type="compositionally biased region" description="Pro residues" evidence="2">
    <location>
        <begin position="14"/>
        <end position="24"/>
    </location>
</feature>
<evidence type="ECO:0000256" key="2">
    <source>
        <dbReference type="SAM" id="MobiDB-lite"/>
    </source>
</evidence>
<feature type="compositionally biased region" description="Low complexity" evidence="2">
    <location>
        <begin position="1"/>
        <end position="13"/>
    </location>
</feature>
<evidence type="ECO:0000256" key="3">
    <source>
        <dbReference type="SAM" id="Phobius"/>
    </source>
</evidence>
<reference evidence="4 5" key="2">
    <citation type="submission" date="2019-07" db="EMBL/GenBank/DDBJ databases">
        <title>Investigation of anaerobic lignin degradation for improved lignocellulosic biofuels.</title>
        <authorList>
            <person name="Deangelis K.PhD."/>
        </authorList>
    </citation>
    <scope>NUCLEOTIDE SEQUENCE [LARGE SCALE GENOMIC DNA]</scope>
    <source>
        <strain evidence="4 5">106R</strain>
    </source>
</reference>
<dbReference type="NCBIfam" id="NF033885">
    <property type="entry name" value="conj_TraP_IncI1"/>
    <property type="match status" value="1"/>
</dbReference>